<keyword evidence="9" id="KW-0808">Transferase</keyword>
<dbReference type="EMBL" id="QZWG01000009">
    <property type="protein sequence ID" value="RZB92832.1"/>
    <property type="molecule type" value="Genomic_DNA"/>
</dbReference>
<feature type="compositionally biased region" description="Low complexity" evidence="6">
    <location>
        <begin position="170"/>
        <end position="182"/>
    </location>
</feature>
<evidence type="ECO:0000256" key="4">
    <source>
        <dbReference type="ARBA" id="ARBA00022968"/>
    </source>
</evidence>
<dbReference type="Proteomes" id="UP000053555">
    <property type="component" value="Unassembled WGS sequence"/>
</dbReference>
<evidence type="ECO:0000259" key="8">
    <source>
        <dbReference type="Pfam" id="PF03016"/>
    </source>
</evidence>
<comment type="subcellular location">
    <subcellularLocation>
        <location evidence="1">Golgi apparatus membrane</location>
        <topology evidence="1">Single-pass type II membrane protein</topology>
    </subcellularLocation>
</comment>
<organism evidence="9">
    <name type="scientific">Glycine soja</name>
    <name type="common">Wild soybean</name>
    <dbReference type="NCBI Taxonomy" id="3848"/>
    <lineage>
        <taxon>Eukaryota</taxon>
        <taxon>Viridiplantae</taxon>
        <taxon>Streptophyta</taxon>
        <taxon>Embryophyta</taxon>
        <taxon>Tracheophyta</taxon>
        <taxon>Spermatophyta</taxon>
        <taxon>Magnoliopsida</taxon>
        <taxon>eudicotyledons</taxon>
        <taxon>Gunneridae</taxon>
        <taxon>Pentapetalae</taxon>
        <taxon>rosids</taxon>
        <taxon>fabids</taxon>
        <taxon>Fabales</taxon>
        <taxon>Fabaceae</taxon>
        <taxon>Papilionoideae</taxon>
        <taxon>50 kb inversion clade</taxon>
        <taxon>NPAAA clade</taxon>
        <taxon>indigoferoid/millettioid clade</taxon>
        <taxon>Phaseoleae</taxon>
        <taxon>Glycine</taxon>
        <taxon>Glycine subgen. Soja</taxon>
    </lineage>
</organism>
<evidence type="ECO:0000313" key="9">
    <source>
        <dbReference type="EMBL" id="KHN45605.1"/>
    </source>
</evidence>
<reference evidence="10 11" key="2">
    <citation type="submission" date="2018-09" db="EMBL/GenBank/DDBJ databases">
        <title>A high-quality reference genome of wild soybean provides a powerful tool to mine soybean genomes.</title>
        <authorList>
            <person name="Xie M."/>
            <person name="Chung C.Y.L."/>
            <person name="Li M.-W."/>
            <person name="Wong F.-L."/>
            <person name="Chan T.-F."/>
            <person name="Lam H.-M."/>
        </authorList>
    </citation>
    <scope>NUCLEOTIDE SEQUENCE [LARGE SCALE GENOMIC DNA]</scope>
    <source>
        <strain evidence="11">cv. W05</strain>
        <tissue evidence="10">Hypocotyl of etiolated seedlings</tissue>
    </source>
</reference>
<comment type="similarity">
    <text evidence="2">Belongs to the glycosyltransferase 47 family.</text>
</comment>
<evidence type="ECO:0000313" key="11">
    <source>
        <dbReference type="Proteomes" id="UP000289340"/>
    </source>
</evidence>
<dbReference type="InterPro" id="IPR040911">
    <property type="entry name" value="Exostosin_GT47"/>
</dbReference>
<keyword evidence="7" id="KW-1133">Transmembrane helix</keyword>
<keyword evidence="5" id="KW-0333">Golgi apparatus</keyword>
<gene>
    <name evidence="10" type="ORF">D0Y65_024667</name>
    <name evidence="9" type="ORF">glysoja_031476</name>
</gene>
<keyword evidence="7" id="KW-0472">Membrane</keyword>
<evidence type="ECO:0000256" key="2">
    <source>
        <dbReference type="ARBA" id="ARBA00010271"/>
    </source>
</evidence>
<dbReference type="Proteomes" id="UP000289340">
    <property type="component" value="Chromosome 9"/>
</dbReference>
<dbReference type="AlphaFoldDB" id="A0A0B2SKP8"/>
<feature type="region of interest" description="Disordered" evidence="6">
    <location>
        <begin position="165"/>
        <end position="191"/>
    </location>
</feature>
<feature type="region of interest" description="Disordered" evidence="6">
    <location>
        <begin position="92"/>
        <end position="112"/>
    </location>
</feature>
<keyword evidence="11" id="KW-1185">Reference proteome</keyword>
<name>A0A0B2SKP8_GLYSO</name>
<keyword evidence="7" id="KW-0812">Transmembrane</keyword>
<evidence type="ECO:0000256" key="6">
    <source>
        <dbReference type="SAM" id="MobiDB-lite"/>
    </source>
</evidence>
<keyword evidence="4" id="KW-0735">Signal-anchor</keyword>
<dbReference type="EMBL" id="KN642020">
    <property type="protein sequence ID" value="KHN45605.1"/>
    <property type="molecule type" value="Genomic_DNA"/>
</dbReference>
<accession>A0A0B2SKP8</accession>
<feature type="domain" description="Exostosin GT47" evidence="8">
    <location>
        <begin position="265"/>
        <end position="454"/>
    </location>
</feature>
<evidence type="ECO:0000256" key="7">
    <source>
        <dbReference type="SAM" id="Phobius"/>
    </source>
</evidence>
<dbReference type="PANTHER" id="PTHR11062">
    <property type="entry name" value="EXOSTOSIN HEPARAN SULFATE GLYCOSYLTRANSFERASE -RELATED"/>
    <property type="match status" value="1"/>
</dbReference>
<dbReference type="PANTHER" id="PTHR11062:SF73">
    <property type="entry name" value="EXOSTOSIN-LIKE 3"/>
    <property type="match status" value="1"/>
</dbReference>
<evidence type="ECO:0000256" key="3">
    <source>
        <dbReference type="ARBA" id="ARBA00022676"/>
    </source>
</evidence>
<dbReference type="GO" id="GO:0016757">
    <property type="term" value="F:glycosyltransferase activity"/>
    <property type="evidence" value="ECO:0007669"/>
    <property type="project" value="UniProtKB-KW"/>
</dbReference>
<evidence type="ECO:0000313" key="10">
    <source>
        <dbReference type="EMBL" id="RZB92832.1"/>
    </source>
</evidence>
<dbReference type="InterPro" id="IPR004263">
    <property type="entry name" value="Exostosin"/>
</dbReference>
<dbReference type="GO" id="GO:0000139">
    <property type="term" value="C:Golgi membrane"/>
    <property type="evidence" value="ECO:0007669"/>
    <property type="project" value="UniProtKB-SubCell"/>
</dbReference>
<evidence type="ECO:0000256" key="5">
    <source>
        <dbReference type="ARBA" id="ARBA00023034"/>
    </source>
</evidence>
<proteinExistence type="inferred from homology"/>
<dbReference type="Pfam" id="PF03016">
    <property type="entry name" value="Exostosin_GT47"/>
    <property type="match status" value="1"/>
</dbReference>
<evidence type="ECO:0000256" key="1">
    <source>
        <dbReference type="ARBA" id="ARBA00004323"/>
    </source>
</evidence>
<feature type="transmembrane region" description="Helical" evidence="7">
    <location>
        <begin position="18"/>
        <end position="38"/>
    </location>
</feature>
<reference evidence="9" key="1">
    <citation type="submission" date="2014-07" db="EMBL/GenBank/DDBJ databases">
        <title>Identification of a novel salt tolerance gene in wild soybean by whole-genome sequencing.</title>
        <authorList>
            <person name="Lam H.-M."/>
            <person name="Qi X."/>
            <person name="Li M.-W."/>
            <person name="Liu X."/>
            <person name="Xie M."/>
            <person name="Ni M."/>
            <person name="Xu X."/>
        </authorList>
    </citation>
    <scope>NUCLEOTIDE SEQUENCE [LARGE SCALE GENOMIC DNA]</scope>
    <source>
        <tissue evidence="9">Root</tissue>
    </source>
</reference>
<sequence>MGISVVVMKLCHVAIRRLLIVGVFVAVIVVFQCCWTAYYSLLDAGGSSVALPIKVFLSGTSQKEGVFRSTAATNVMFNVTFASHSKEYASEKEADLESDGGTSSREGSIPNKGFKVASHHEDAIYSYTQKRPKYADLSTSDMLLAVKKPSNESIIQSVEMKSQNENAQVLKSPLSKSNSKPKMGTSSTSSKLVWPTSITQMNSLMLQSFNSSASMRPRWSSRRDRELLSAKLEIENAHVMSNSSGLYASIFRDVSKFSRSYELMKRKLKVFIYREGAKPIFQQPKMRGIYASEGWFMKLMEGNKRFIVRDPQKAHLFYLPFSSQMLRVTLSNRKQMKQHLEKYVELIAGRYCFWNRTVGADHFLVACHDWASQITRQPMKGCIRSLCNSNVAKGFQIGKDTTLPVTYVHSVMGPLRRFAGKPSSERSILAFFSGSMHGYVCPILLNHWENKELDMKIFGPMPRDLEG</sequence>
<protein>
    <submittedName>
        <fullName evidence="9 10">Putative glycosyltransferase</fullName>
    </submittedName>
</protein>
<keyword evidence="3" id="KW-0328">Glycosyltransferase</keyword>